<dbReference type="PRINTS" id="PR01609">
    <property type="entry name" value="CD36FAMILY"/>
</dbReference>
<feature type="transmembrane region" description="Helical" evidence="7">
    <location>
        <begin position="398"/>
        <end position="418"/>
    </location>
</feature>
<evidence type="ECO:0000313" key="10">
    <source>
        <dbReference type="Proteomes" id="UP000233060"/>
    </source>
</evidence>
<keyword evidence="6" id="KW-0325">Glycoprotein</keyword>
<evidence type="ECO:0000256" key="3">
    <source>
        <dbReference type="ARBA" id="ARBA00022692"/>
    </source>
</evidence>
<evidence type="ECO:0000256" key="6">
    <source>
        <dbReference type="ARBA" id="ARBA00023180"/>
    </source>
</evidence>
<keyword evidence="10" id="KW-1185">Reference proteome</keyword>
<dbReference type="Bgee" id="ENSCATG00000030974">
    <property type="expression patterns" value="Expressed in liver and 12 other cell types or tissues"/>
</dbReference>
<organism evidence="9 10">
    <name type="scientific">Cercocebus atys</name>
    <name type="common">Sooty mangabey</name>
    <name type="synonym">Cercocebus torquatus atys</name>
    <dbReference type="NCBI Taxonomy" id="9531"/>
    <lineage>
        <taxon>Eukaryota</taxon>
        <taxon>Metazoa</taxon>
        <taxon>Chordata</taxon>
        <taxon>Craniata</taxon>
        <taxon>Vertebrata</taxon>
        <taxon>Euteleostomi</taxon>
        <taxon>Mammalia</taxon>
        <taxon>Eutheria</taxon>
        <taxon>Euarchontoglires</taxon>
        <taxon>Primates</taxon>
        <taxon>Haplorrhini</taxon>
        <taxon>Catarrhini</taxon>
        <taxon>Cercopithecidae</taxon>
        <taxon>Cercopithecinae</taxon>
        <taxon>Cercocebus</taxon>
    </lineage>
</organism>
<dbReference type="GO" id="GO:0016020">
    <property type="term" value="C:membrane"/>
    <property type="evidence" value="ECO:0007669"/>
    <property type="project" value="UniProtKB-SubCell"/>
</dbReference>
<feature type="chain" id="PRO_5014424206" evidence="8">
    <location>
        <begin position="27"/>
        <end position="438"/>
    </location>
</feature>
<keyword evidence="4 7" id="KW-1133">Transmembrane helix</keyword>
<dbReference type="GO" id="GO:0005044">
    <property type="term" value="F:scavenger receptor activity"/>
    <property type="evidence" value="ECO:0007669"/>
    <property type="project" value="InterPro"/>
</dbReference>
<dbReference type="InterPro" id="IPR002159">
    <property type="entry name" value="CD36_fam"/>
</dbReference>
<name>A0A2K5LM64_CERAT</name>
<dbReference type="PRINTS" id="PR01611">
    <property type="entry name" value="LIMPII"/>
</dbReference>
<comment type="subcellular location">
    <subcellularLocation>
        <location evidence="1">Membrane</location>
    </subcellularLocation>
</comment>
<proteinExistence type="inferred from homology"/>
<sequence length="438" mass="49557">MGRCCFYTAGTLSLLLLVTSVTLLVARVFQKAVDQSIEKKIVLRNGTEAFDSWEKPPLPVYTQFYFFNVTNPEEILKGETPRVEEVGPYTYRELRNKANVQFGDNGTTISAVSNKAYVFERDQSVGDPKIDLIRTLNIPVLTVIEWSQVHFLREIIEAMLKAYQQKLFVTHTVDELLWGYKDEILSLIHVFRPDISPYFGLFYEKNGTNDGDYVFLTGEDNYLNFTKIVEWNGKTSVYITFSDYESVQGLPAFRYKVPAEILANTSDNAGFCIPEGNCLGSGVLNVSICKNGAPIIMSFPHFYQADERFVSAIEGMHPNKEDHETFVDINPLTGIILKAAKRFQINIYVKKLDDFVETGDIRTMVFPVMYLNESVLIDKETASRLKSVINTTLIITNIPYIIMALGVFFGLVFTWLACKGQGSMDEGTADERAPLIRT</sequence>
<dbReference type="Pfam" id="PF01130">
    <property type="entry name" value="CD36"/>
    <property type="match status" value="1"/>
</dbReference>
<evidence type="ECO:0000313" key="9">
    <source>
        <dbReference type="Ensembl" id="ENSCATP00000014050.1"/>
    </source>
</evidence>
<feature type="signal peptide" evidence="8">
    <location>
        <begin position="1"/>
        <end position="26"/>
    </location>
</feature>
<evidence type="ECO:0000256" key="2">
    <source>
        <dbReference type="ARBA" id="ARBA00010532"/>
    </source>
</evidence>
<gene>
    <name evidence="9" type="primary">SCARB2</name>
</gene>
<evidence type="ECO:0000256" key="1">
    <source>
        <dbReference type="ARBA" id="ARBA00004370"/>
    </source>
</evidence>
<dbReference type="GO" id="GO:0006898">
    <property type="term" value="P:receptor-mediated endocytosis"/>
    <property type="evidence" value="ECO:0007669"/>
    <property type="project" value="TreeGrafter"/>
</dbReference>
<keyword evidence="8" id="KW-0732">Signal</keyword>
<evidence type="ECO:0000256" key="5">
    <source>
        <dbReference type="ARBA" id="ARBA00023136"/>
    </source>
</evidence>
<dbReference type="GO" id="GO:0006622">
    <property type="term" value="P:protein targeting to lysosome"/>
    <property type="evidence" value="ECO:0007669"/>
    <property type="project" value="TreeGrafter"/>
</dbReference>
<dbReference type="PANTHER" id="PTHR11923:SF51">
    <property type="entry name" value="LYSOSOME MEMBRANE PROTEIN 2"/>
    <property type="match status" value="1"/>
</dbReference>
<dbReference type="Ensembl" id="ENSCATT00000038194.1">
    <property type="protein sequence ID" value="ENSCATP00000014050.1"/>
    <property type="gene ID" value="ENSCATG00000030974.1"/>
</dbReference>
<dbReference type="AlphaFoldDB" id="A0A2K5LM64"/>
<dbReference type="Proteomes" id="UP000233060">
    <property type="component" value="Unassembled WGS sequence"/>
</dbReference>
<dbReference type="InterPro" id="IPR005429">
    <property type="entry name" value="LimpII"/>
</dbReference>
<evidence type="ECO:0000256" key="4">
    <source>
        <dbReference type="ARBA" id="ARBA00022989"/>
    </source>
</evidence>
<keyword evidence="3 7" id="KW-0812">Transmembrane</keyword>
<dbReference type="GeneTree" id="ENSGT00940000153372"/>
<dbReference type="PANTHER" id="PTHR11923">
    <property type="entry name" value="SCAVENGER RECEPTOR CLASS B TYPE-1 SR-B1"/>
    <property type="match status" value="1"/>
</dbReference>
<accession>A0A2K5LM64</accession>
<evidence type="ECO:0000256" key="7">
    <source>
        <dbReference type="SAM" id="Phobius"/>
    </source>
</evidence>
<evidence type="ECO:0000256" key="8">
    <source>
        <dbReference type="SAM" id="SignalP"/>
    </source>
</evidence>
<reference evidence="9" key="1">
    <citation type="submission" date="2025-08" db="UniProtKB">
        <authorList>
            <consortium name="Ensembl"/>
        </authorList>
    </citation>
    <scope>IDENTIFICATION</scope>
</reference>
<comment type="similarity">
    <text evidence="2">Belongs to the CD36 family.</text>
</comment>
<keyword evidence="5 7" id="KW-0472">Membrane</keyword>
<reference evidence="9" key="2">
    <citation type="submission" date="2025-09" db="UniProtKB">
        <authorList>
            <consortium name="Ensembl"/>
        </authorList>
    </citation>
    <scope>IDENTIFICATION</scope>
</reference>
<dbReference type="GO" id="GO:0005764">
    <property type="term" value="C:lysosome"/>
    <property type="evidence" value="ECO:0007669"/>
    <property type="project" value="InterPro"/>
</dbReference>
<protein>
    <submittedName>
        <fullName evidence="9">Scavenger receptor class B member 2</fullName>
    </submittedName>
</protein>